<keyword evidence="2 3" id="KW-0371">Homeobox</keyword>
<accession>A0A1X0R9I7</accession>
<feature type="compositionally biased region" description="Low complexity" evidence="5">
    <location>
        <begin position="79"/>
        <end position="95"/>
    </location>
</feature>
<feature type="domain" description="Homeobox" evidence="6">
    <location>
        <begin position="14"/>
        <end position="74"/>
    </location>
</feature>
<comment type="subcellular location">
    <subcellularLocation>
        <location evidence="3 4">Nucleus</location>
    </subcellularLocation>
</comment>
<dbReference type="PANTHER" id="PTHR24324:SF9">
    <property type="entry name" value="HOMEOBOX DOMAIN-CONTAINING PROTEIN"/>
    <property type="match status" value="1"/>
</dbReference>
<dbReference type="GO" id="GO:0030154">
    <property type="term" value="P:cell differentiation"/>
    <property type="evidence" value="ECO:0007669"/>
    <property type="project" value="TreeGrafter"/>
</dbReference>
<evidence type="ECO:0000256" key="3">
    <source>
        <dbReference type="PROSITE-ProRule" id="PRU00108"/>
    </source>
</evidence>
<dbReference type="CDD" id="cd00086">
    <property type="entry name" value="homeodomain"/>
    <property type="match status" value="1"/>
</dbReference>
<evidence type="ECO:0000259" key="6">
    <source>
        <dbReference type="PROSITE" id="PS50071"/>
    </source>
</evidence>
<dbReference type="VEuPathDB" id="FungiDB:BCV72DRAFT_334256"/>
<keyword evidence="1 3" id="KW-0238">DNA-binding</keyword>
<evidence type="ECO:0000256" key="1">
    <source>
        <dbReference type="ARBA" id="ARBA00023125"/>
    </source>
</evidence>
<dbReference type="GO" id="GO:0000978">
    <property type="term" value="F:RNA polymerase II cis-regulatory region sequence-specific DNA binding"/>
    <property type="evidence" value="ECO:0007669"/>
    <property type="project" value="TreeGrafter"/>
</dbReference>
<dbReference type="OrthoDB" id="6159439at2759"/>
<dbReference type="SUPFAM" id="SSF46689">
    <property type="entry name" value="Homeodomain-like"/>
    <property type="match status" value="1"/>
</dbReference>
<name>A0A1X0R9I7_RHIZD</name>
<evidence type="ECO:0000256" key="5">
    <source>
        <dbReference type="SAM" id="MobiDB-lite"/>
    </source>
</evidence>
<feature type="region of interest" description="Disordered" evidence="5">
    <location>
        <begin position="1"/>
        <end position="20"/>
    </location>
</feature>
<dbReference type="Pfam" id="PF00046">
    <property type="entry name" value="Homeodomain"/>
    <property type="match status" value="1"/>
</dbReference>
<sequence length="170" mass="19722">MDKAITPTQTIPLSTIARRRMRTSREEMAILDEFYRKNPNPNQEEKKEIAKIVHMGPKNVHFWFQNRRAKDNRKKKALQQQSGQPKVQQPSPSSSRSKEHFLRSSTNINNVGKRPLDNPATEALQLPPISDLIITPVRDLDIPFYFYHSTFGIEESLVQWTKGRENKPSN</sequence>
<feature type="DNA-binding region" description="Homeobox" evidence="3">
    <location>
        <begin position="16"/>
        <end position="75"/>
    </location>
</feature>
<evidence type="ECO:0000256" key="2">
    <source>
        <dbReference type="ARBA" id="ARBA00023155"/>
    </source>
</evidence>
<dbReference type="Gene3D" id="1.10.10.60">
    <property type="entry name" value="Homeodomain-like"/>
    <property type="match status" value="1"/>
</dbReference>
<feature type="compositionally biased region" description="Polar residues" evidence="5">
    <location>
        <begin position="1"/>
        <end position="13"/>
    </location>
</feature>
<dbReference type="EMBL" id="KV921885">
    <property type="protein sequence ID" value="ORE08673.1"/>
    <property type="molecule type" value="Genomic_DNA"/>
</dbReference>
<dbReference type="GO" id="GO:0005634">
    <property type="term" value="C:nucleus"/>
    <property type="evidence" value="ECO:0007669"/>
    <property type="project" value="UniProtKB-SubCell"/>
</dbReference>
<evidence type="ECO:0000256" key="4">
    <source>
        <dbReference type="RuleBase" id="RU000682"/>
    </source>
</evidence>
<organism evidence="7">
    <name type="scientific">Rhizopus microsporus var. microsporus</name>
    <dbReference type="NCBI Taxonomy" id="86635"/>
    <lineage>
        <taxon>Eukaryota</taxon>
        <taxon>Fungi</taxon>
        <taxon>Fungi incertae sedis</taxon>
        <taxon>Mucoromycota</taxon>
        <taxon>Mucoromycotina</taxon>
        <taxon>Mucoromycetes</taxon>
        <taxon>Mucorales</taxon>
        <taxon>Mucorineae</taxon>
        <taxon>Rhizopodaceae</taxon>
        <taxon>Rhizopus</taxon>
    </lineage>
</organism>
<dbReference type="InterPro" id="IPR051000">
    <property type="entry name" value="Homeobox_DNA-bind_prot"/>
</dbReference>
<dbReference type="Proteomes" id="UP000242414">
    <property type="component" value="Unassembled WGS sequence"/>
</dbReference>
<dbReference type="PROSITE" id="PS50071">
    <property type="entry name" value="HOMEOBOX_2"/>
    <property type="match status" value="1"/>
</dbReference>
<proteinExistence type="predicted"/>
<keyword evidence="3 4" id="KW-0539">Nucleus</keyword>
<dbReference type="SMART" id="SM00389">
    <property type="entry name" value="HOX"/>
    <property type="match status" value="1"/>
</dbReference>
<gene>
    <name evidence="7" type="ORF">BCV72DRAFT_334256</name>
</gene>
<reference evidence="7" key="1">
    <citation type="journal article" date="2016" name="Proc. Natl. Acad. Sci. U.S.A.">
        <title>Lipid metabolic changes in an early divergent fungus govern the establishment of a mutualistic symbiosis with endobacteria.</title>
        <authorList>
            <person name="Lastovetsky O.A."/>
            <person name="Gaspar M.L."/>
            <person name="Mondo S.J."/>
            <person name="LaButti K.M."/>
            <person name="Sandor L."/>
            <person name="Grigoriev I.V."/>
            <person name="Henry S.A."/>
            <person name="Pawlowska T.E."/>
        </authorList>
    </citation>
    <scope>NUCLEOTIDE SEQUENCE [LARGE SCALE GENOMIC DNA]</scope>
    <source>
        <strain evidence="7">ATCC 52814</strain>
    </source>
</reference>
<dbReference type="InterPro" id="IPR009057">
    <property type="entry name" value="Homeodomain-like_sf"/>
</dbReference>
<dbReference type="AlphaFoldDB" id="A0A1X0R9I7"/>
<dbReference type="PANTHER" id="PTHR24324">
    <property type="entry name" value="HOMEOBOX PROTEIN HHEX"/>
    <property type="match status" value="1"/>
</dbReference>
<dbReference type="GO" id="GO:0006357">
    <property type="term" value="P:regulation of transcription by RNA polymerase II"/>
    <property type="evidence" value="ECO:0007669"/>
    <property type="project" value="TreeGrafter"/>
</dbReference>
<feature type="region of interest" description="Disordered" evidence="5">
    <location>
        <begin position="69"/>
        <end position="119"/>
    </location>
</feature>
<dbReference type="InterPro" id="IPR001356">
    <property type="entry name" value="HD"/>
</dbReference>
<protein>
    <recommendedName>
        <fullName evidence="6">Homeobox domain-containing protein</fullName>
    </recommendedName>
</protein>
<evidence type="ECO:0000313" key="7">
    <source>
        <dbReference type="EMBL" id="ORE08673.1"/>
    </source>
</evidence>